<gene>
    <name evidence="1" type="ORF">AKAME5_000509700</name>
</gene>
<dbReference type="Proteomes" id="UP001279410">
    <property type="component" value="Unassembled WGS sequence"/>
</dbReference>
<accession>A0AAD3QZY6</accession>
<keyword evidence="2" id="KW-1185">Reference proteome</keyword>
<feature type="non-terminal residue" evidence="1">
    <location>
        <position position="1"/>
    </location>
</feature>
<evidence type="ECO:0000313" key="2">
    <source>
        <dbReference type="Proteomes" id="UP001279410"/>
    </source>
</evidence>
<organism evidence="1 2">
    <name type="scientific">Lates japonicus</name>
    <name type="common">Japanese lates</name>
    <dbReference type="NCBI Taxonomy" id="270547"/>
    <lineage>
        <taxon>Eukaryota</taxon>
        <taxon>Metazoa</taxon>
        <taxon>Chordata</taxon>
        <taxon>Craniata</taxon>
        <taxon>Vertebrata</taxon>
        <taxon>Euteleostomi</taxon>
        <taxon>Actinopterygii</taxon>
        <taxon>Neopterygii</taxon>
        <taxon>Teleostei</taxon>
        <taxon>Neoteleostei</taxon>
        <taxon>Acanthomorphata</taxon>
        <taxon>Carangaria</taxon>
        <taxon>Carangaria incertae sedis</taxon>
        <taxon>Centropomidae</taxon>
        <taxon>Lates</taxon>
    </lineage>
</organism>
<comment type="caution">
    <text evidence="1">The sequence shown here is derived from an EMBL/GenBank/DDBJ whole genome shotgun (WGS) entry which is preliminary data.</text>
</comment>
<evidence type="ECO:0000313" key="1">
    <source>
        <dbReference type="EMBL" id="GLD52154.1"/>
    </source>
</evidence>
<dbReference type="GO" id="GO:0016301">
    <property type="term" value="F:kinase activity"/>
    <property type="evidence" value="ECO:0007669"/>
    <property type="project" value="UniProtKB-KW"/>
</dbReference>
<dbReference type="AlphaFoldDB" id="A0AAD3QZY6"/>
<sequence length="57" mass="6359">ITCLQDFFGDDDVFIACGPEKYRYAQDDFVLDHSGKASTAFMTGACNTLFLSEVDRI</sequence>
<dbReference type="GO" id="GO:0035556">
    <property type="term" value="P:intracellular signal transduction"/>
    <property type="evidence" value="ECO:0007669"/>
    <property type="project" value="InterPro"/>
</dbReference>
<keyword evidence="1" id="KW-0418">Kinase</keyword>
<protein>
    <submittedName>
        <fullName evidence="1">Serine/threonine-protein kinase DCLK2 isoform X1</fullName>
    </submittedName>
</protein>
<dbReference type="Gene3D" id="3.10.20.230">
    <property type="entry name" value="Doublecortin domain"/>
    <property type="match status" value="1"/>
</dbReference>
<dbReference type="EMBL" id="BRZM01000013">
    <property type="protein sequence ID" value="GLD52154.1"/>
    <property type="molecule type" value="Genomic_DNA"/>
</dbReference>
<reference evidence="1" key="1">
    <citation type="submission" date="2022-08" db="EMBL/GenBank/DDBJ databases">
        <title>Genome sequencing of akame (Lates japonicus).</title>
        <authorList>
            <person name="Hashiguchi Y."/>
            <person name="Takahashi H."/>
        </authorList>
    </citation>
    <scope>NUCLEOTIDE SEQUENCE</scope>
    <source>
        <strain evidence="1">Kochi</strain>
    </source>
</reference>
<keyword evidence="1" id="KW-0808">Transferase</keyword>
<dbReference type="InterPro" id="IPR036572">
    <property type="entry name" value="Doublecortin_dom_sf"/>
</dbReference>
<proteinExistence type="predicted"/>
<name>A0AAD3QZY6_LATJO</name>